<feature type="region of interest" description="Disordered" evidence="1">
    <location>
        <begin position="352"/>
        <end position="371"/>
    </location>
</feature>
<keyword evidence="4" id="KW-1185">Reference proteome</keyword>
<feature type="domain" description="Headcase middle" evidence="2">
    <location>
        <begin position="734"/>
        <end position="808"/>
    </location>
</feature>
<feature type="region of interest" description="Disordered" evidence="1">
    <location>
        <begin position="381"/>
        <end position="407"/>
    </location>
</feature>
<dbReference type="Pfam" id="PF16002">
    <property type="entry name" value="Headcase"/>
    <property type="match status" value="3"/>
</dbReference>
<comment type="caution">
    <text evidence="3">The sequence shown here is derived from an EMBL/GenBank/DDBJ whole genome shotgun (WGS) entry which is preliminary data.</text>
</comment>
<reference evidence="3" key="1">
    <citation type="submission" date="2019-07" db="EMBL/GenBank/DDBJ databases">
        <title>Annotation for the trematode Paragonimus miyazaki's.</title>
        <authorList>
            <person name="Choi Y.-J."/>
        </authorList>
    </citation>
    <scope>NUCLEOTIDE SEQUENCE</scope>
    <source>
        <strain evidence="3">Japan</strain>
    </source>
</reference>
<feature type="domain" description="Headcase middle" evidence="2">
    <location>
        <begin position="565"/>
        <end position="654"/>
    </location>
</feature>
<proteinExistence type="predicted"/>
<organism evidence="3 4">
    <name type="scientific">Paragonimus skrjabini miyazakii</name>
    <dbReference type="NCBI Taxonomy" id="59628"/>
    <lineage>
        <taxon>Eukaryota</taxon>
        <taxon>Metazoa</taxon>
        <taxon>Spiralia</taxon>
        <taxon>Lophotrochozoa</taxon>
        <taxon>Platyhelminthes</taxon>
        <taxon>Trematoda</taxon>
        <taxon>Digenea</taxon>
        <taxon>Plagiorchiida</taxon>
        <taxon>Troglotremata</taxon>
        <taxon>Troglotrematidae</taxon>
        <taxon>Paragonimus</taxon>
    </lineage>
</organism>
<dbReference type="PANTHER" id="PTHR13425">
    <property type="entry name" value="HEADCASE PROTEIN"/>
    <property type="match status" value="1"/>
</dbReference>
<dbReference type="AlphaFoldDB" id="A0A8S9ZCJ2"/>
<accession>A0A8S9ZCJ2</accession>
<feature type="compositionally biased region" description="Polar residues" evidence="1">
    <location>
        <begin position="279"/>
        <end position="297"/>
    </location>
</feature>
<dbReference type="InterPro" id="IPR026066">
    <property type="entry name" value="Headcase"/>
</dbReference>
<dbReference type="EMBL" id="JTDE01000199">
    <property type="protein sequence ID" value="KAF7261997.1"/>
    <property type="molecule type" value="Genomic_DNA"/>
</dbReference>
<dbReference type="OrthoDB" id="10012848at2759"/>
<evidence type="ECO:0000256" key="1">
    <source>
        <dbReference type="SAM" id="MobiDB-lite"/>
    </source>
</evidence>
<feature type="domain" description="Headcase middle" evidence="2">
    <location>
        <begin position="858"/>
        <end position="888"/>
    </location>
</feature>
<sequence>MSFALAGSVNPQSDNSIFPTLCTLSSGTPTTAWADNATTCVTPNTCKDGQPKQTSFAEQKFESLRFNPLTSQLSNRSYWPFQLTGIDEDSCGETTAMMDTWDTSAMRHFPGLNEPALTNLCAVPAGLCYILHDMPCIEGAEEISPTVCVSCSTSGCNYNGPLHQICLQHWNTCCELKCRMLAASTQKEPNALFTNATGNQSVMENPTDNSSLFETLFNLYRCPRCGQCSLSRATMNNNYATNTPEDRFQNVLNAFQYATQQLNDSASVPVFYPDAHGQPTTTVQSSSMFPQSPTQDFPESCDPSVETKPLSTKHGTQRASWGMAWPKSPVSPGAFAQLQINQQTQLMRRLSLRRSTSVGSPLGSSTSSGLGSAAFGSSWTNSSIQSSRRSSQNTGNSDSSDFSRGDDSGWSASLSMNDSRYNQIAAVSDHDDPSDLSLNTADELRDVFLVYPLLSYLSIISADWVMISTQSIFGPAEEVRDCELLSARQYHPMPSRQSIKQPVHSDDNRPNYEVNVPQNNGGHMGRRHSSVSSNGRNWSFWPTDSYKSKVAGSLESDKRKVVNRKGNIFQPRLDFKVFERLPPHKRNAYFVHMDDDSCTGNEDTRAFLLAQLTNHRVSEVNCLSCHQLLTVYDHFPVIDGIFFIGPICHRSAKVMGLRITWHTNAVAPIPSQAEMPGANVDPGQWASNEQGQRLLGASTPVVPPPGCLGPRQQVNIGHLSDQNGVPSRQHGHSARQDRYLHALCMDCVDDTDNADGGRIRCRTCGRPWSGARLLLGGLYTYDIFAAMPCCSAHLTCNSCGRGLNDNGSSAANMDSTARGSNTYVTQESDILEESVCQSDQIEQGEVRLRDNTLPLTSIAFPFPFFSQYSQLVTCPFCSKADYHFVKPFDVHYECFIPV</sequence>
<dbReference type="PANTHER" id="PTHR13425:SF3">
    <property type="entry name" value="HEADCASE PROTEIN HOMOLOG"/>
    <property type="match status" value="1"/>
</dbReference>
<evidence type="ECO:0000259" key="2">
    <source>
        <dbReference type="Pfam" id="PF16002"/>
    </source>
</evidence>
<feature type="compositionally biased region" description="Low complexity" evidence="1">
    <location>
        <begin position="381"/>
        <end position="400"/>
    </location>
</feature>
<dbReference type="Proteomes" id="UP000822476">
    <property type="component" value="Unassembled WGS sequence"/>
</dbReference>
<protein>
    <recommendedName>
        <fullName evidence="2">Headcase middle domain-containing protein</fullName>
    </recommendedName>
</protein>
<evidence type="ECO:0000313" key="3">
    <source>
        <dbReference type="EMBL" id="KAF7261997.1"/>
    </source>
</evidence>
<gene>
    <name evidence="3" type="ORF">EG68_00693</name>
</gene>
<feature type="region of interest" description="Disordered" evidence="1">
    <location>
        <begin position="279"/>
        <end position="326"/>
    </location>
</feature>
<dbReference type="InterPro" id="IPR031947">
    <property type="entry name" value="Headcase_mid"/>
</dbReference>
<feature type="compositionally biased region" description="Polar residues" evidence="1">
    <location>
        <begin position="309"/>
        <end position="319"/>
    </location>
</feature>
<evidence type="ECO:0000313" key="4">
    <source>
        <dbReference type="Proteomes" id="UP000822476"/>
    </source>
</evidence>
<name>A0A8S9ZCJ2_9TREM</name>